<evidence type="ECO:0000313" key="7">
    <source>
        <dbReference type="Proteomes" id="UP000196531"/>
    </source>
</evidence>
<reference evidence="7" key="1">
    <citation type="journal article" date="2017" name="Proc. Natl. Acad. Sci. U.S.A.">
        <title>Simulation of Deepwater Horizon oil plume reveals substrate specialization within a complex community of hydrocarbon-degraders.</title>
        <authorList>
            <person name="Hu P."/>
            <person name="Dubinsky E.A."/>
            <person name="Probst A.J."/>
            <person name="Wang J."/>
            <person name="Sieber C.M.K."/>
            <person name="Tom L.M."/>
            <person name="Gardinali P."/>
            <person name="Banfield J.F."/>
            <person name="Atlas R.M."/>
            <person name="Andersen G.L."/>
        </authorList>
    </citation>
    <scope>NUCLEOTIDE SEQUENCE [LARGE SCALE GENOMIC DNA]</scope>
</reference>
<evidence type="ECO:0000256" key="1">
    <source>
        <dbReference type="ARBA" id="ARBA00022679"/>
    </source>
</evidence>
<accession>A0A1Y5F3Y1</accession>
<dbReference type="PANTHER" id="PTHR12358:SF106">
    <property type="entry name" value="LIPID KINASE YEGS"/>
    <property type="match status" value="1"/>
</dbReference>
<dbReference type="InterPro" id="IPR045540">
    <property type="entry name" value="YegS/DAGK_C"/>
</dbReference>
<organism evidence="6 7">
    <name type="scientific">Halobacteriovorax marinus</name>
    <dbReference type="NCBI Taxonomy" id="97084"/>
    <lineage>
        <taxon>Bacteria</taxon>
        <taxon>Pseudomonadati</taxon>
        <taxon>Bdellovibrionota</taxon>
        <taxon>Bacteriovoracia</taxon>
        <taxon>Bacteriovoracales</taxon>
        <taxon>Halobacteriovoraceae</taxon>
        <taxon>Halobacteriovorax</taxon>
    </lineage>
</organism>
<keyword evidence="4" id="KW-0067">ATP-binding</keyword>
<dbReference type="GO" id="GO:0005886">
    <property type="term" value="C:plasma membrane"/>
    <property type="evidence" value="ECO:0007669"/>
    <property type="project" value="TreeGrafter"/>
</dbReference>
<dbReference type="GO" id="GO:0005524">
    <property type="term" value="F:ATP binding"/>
    <property type="evidence" value="ECO:0007669"/>
    <property type="project" value="UniProtKB-KW"/>
</dbReference>
<dbReference type="PANTHER" id="PTHR12358">
    <property type="entry name" value="SPHINGOSINE KINASE"/>
    <property type="match status" value="1"/>
</dbReference>
<gene>
    <name evidence="6" type="ORF">A9Q84_15610</name>
</gene>
<dbReference type="Pfam" id="PF19279">
    <property type="entry name" value="YegS_C"/>
    <property type="match status" value="1"/>
</dbReference>
<dbReference type="InterPro" id="IPR017438">
    <property type="entry name" value="ATP-NAD_kinase_N"/>
</dbReference>
<dbReference type="Gene3D" id="2.60.200.40">
    <property type="match status" value="1"/>
</dbReference>
<name>A0A1Y5F3Y1_9BACT</name>
<protein>
    <recommendedName>
        <fullName evidence="5">DAGKc domain-containing protein</fullName>
    </recommendedName>
</protein>
<sequence>MQNISVYLNKRASHTSFHYWKRQIDQSLFRSDITYRTPNNLVELKENLVNDIDAKCDAIVSVGGDGTVNTLIQSLAGQDIGLLVMAGGTANDLATELGNKQSVKNITHFIRNNEYKYIDLIKVNGLYMATNGGLGLGAQVSQKINELRAKFPRFKKLMNLTGKSIYSFFILSELKGLKFPNYKLKIESEQFSGIVDTPLLLINNQSHLAGTFNVAPDTSNQDGKFNVTIFKHTDHKKFLRCCYKMAMNQYPYGDPDVISFETDKMQIENLMPEKEVFFFGDGEVLNSSADSKNIWDIEINPSSLKVYSKDDEKSLINHRNEVTLS</sequence>
<dbReference type="GO" id="GO:0016301">
    <property type="term" value="F:kinase activity"/>
    <property type="evidence" value="ECO:0007669"/>
    <property type="project" value="UniProtKB-KW"/>
</dbReference>
<proteinExistence type="predicted"/>
<keyword evidence="2" id="KW-0547">Nucleotide-binding</keyword>
<evidence type="ECO:0000256" key="2">
    <source>
        <dbReference type="ARBA" id="ARBA00022741"/>
    </source>
</evidence>
<dbReference type="InterPro" id="IPR050187">
    <property type="entry name" value="Lipid_Phosphate_FormReg"/>
</dbReference>
<evidence type="ECO:0000256" key="3">
    <source>
        <dbReference type="ARBA" id="ARBA00022777"/>
    </source>
</evidence>
<keyword evidence="3" id="KW-0418">Kinase</keyword>
<evidence type="ECO:0000256" key="4">
    <source>
        <dbReference type="ARBA" id="ARBA00022840"/>
    </source>
</evidence>
<dbReference type="Pfam" id="PF00781">
    <property type="entry name" value="DAGK_cat"/>
    <property type="match status" value="1"/>
</dbReference>
<feature type="domain" description="DAGKc" evidence="5">
    <location>
        <begin position="1"/>
        <end position="127"/>
    </location>
</feature>
<evidence type="ECO:0000259" key="5">
    <source>
        <dbReference type="PROSITE" id="PS50146"/>
    </source>
</evidence>
<dbReference type="Gene3D" id="3.40.50.10330">
    <property type="entry name" value="Probable inorganic polyphosphate/atp-NAD kinase, domain 1"/>
    <property type="match status" value="1"/>
</dbReference>
<dbReference type="InterPro" id="IPR016064">
    <property type="entry name" value="NAD/diacylglycerol_kinase_sf"/>
</dbReference>
<dbReference type="InterPro" id="IPR001206">
    <property type="entry name" value="Diacylglycerol_kinase_cat_dom"/>
</dbReference>
<keyword evidence="1" id="KW-0808">Transferase</keyword>
<dbReference type="AlphaFoldDB" id="A0A1Y5F3Y1"/>
<dbReference type="PROSITE" id="PS50146">
    <property type="entry name" value="DAGK"/>
    <property type="match status" value="1"/>
</dbReference>
<dbReference type="Proteomes" id="UP000196531">
    <property type="component" value="Unassembled WGS sequence"/>
</dbReference>
<dbReference type="EMBL" id="MAAO01000008">
    <property type="protein sequence ID" value="OUR95267.1"/>
    <property type="molecule type" value="Genomic_DNA"/>
</dbReference>
<comment type="caution">
    <text evidence="6">The sequence shown here is derived from an EMBL/GenBank/DDBJ whole genome shotgun (WGS) entry which is preliminary data.</text>
</comment>
<dbReference type="SUPFAM" id="SSF111331">
    <property type="entry name" value="NAD kinase/diacylglycerol kinase-like"/>
    <property type="match status" value="1"/>
</dbReference>
<evidence type="ECO:0000313" key="6">
    <source>
        <dbReference type="EMBL" id="OUR95267.1"/>
    </source>
</evidence>